<dbReference type="AlphaFoldDB" id="A0A2M9B515"/>
<evidence type="ECO:0000256" key="1">
    <source>
        <dbReference type="SAM" id="SignalP"/>
    </source>
</evidence>
<proteinExistence type="predicted"/>
<dbReference type="Proteomes" id="UP000228535">
    <property type="component" value="Unassembled WGS sequence"/>
</dbReference>
<feature type="domain" description="Peptidase S9 prolyl oligopeptidase catalytic" evidence="2">
    <location>
        <begin position="744"/>
        <end position="912"/>
    </location>
</feature>
<dbReference type="OrthoDB" id="9812921at2"/>
<reference evidence="3 4" key="1">
    <citation type="submission" date="2017-11" db="EMBL/GenBank/DDBJ databases">
        <title>Genomic Encyclopedia of Archaeal and Bacterial Type Strains, Phase II (KMG-II): From Individual Species to Whole Genera.</title>
        <authorList>
            <person name="Goeker M."/>
        </authorList>
    </citation>
    <scope>NUCLEOTIDE SEQUENCE [LARGE SCALE GENOMIC DNA]</scope>
    <source>
        <strain evidence="3 4">DSM 11115</strain>
    </source>
</reference>
<keyword evidence="3" id="KW-0031">Aminopeptidase</keyword>
<dbReference type="GO" id="GO:0008236">
    <property type="term" value="F:serine-type peptidase activity"/>
    <property type="evidence" value="ECO:0007669"/>
    <property type="project" value="InterPro"/>
</dbReference>
<dbReference type="SUPFAM" id="SSF82171">
    <property type="entry name" value="DPP6 N-terminal domain-like"/>
    <property type="match status" value="1"/>
</dbReference>
<dbReference type="PANTHER" id="PTHR11731">
    <property type="entry name" value="PROTEASE FAMILY S9B,C DIPEPTIDYL-PEPTIDASE IV-RELATED"/>
    <property type="match status" value="1"/>
</dbReference>
<dbReference type="InterPro" id="IPR050278">
    <property type="entry name" value="Serine_Prot_S9B/DPPIV"/>
</dbReference>
<dbReference type="GO" id="GO:0008239">
    <property type="term" value="F:dipeptidyl-peptidase activity"/>
    <property type="evidence" value="ECO:0007669"/>
    <property type="project" value="TreeGrafter"/>
</dbReference>
<dbReference type="SUPFAM" id="SSF53474">
    <property type="entry name" value="alpha/beta-Hydrolases"/>
    <property type="match status" value="1"/>
</dbReference>
<dbReference type="Pfam" id="PF00326">
    <property type="entry name" value="Peptidase_S9"/>
    <property type="match status" value="1"/>
</dbReference>
<protein>
    <submittedName>
        <fullName evidence="3">Dipeptidyl aminopeptidase/acylaminoacyl peptidase</fullName>
    </submittedName>
</protein>
<keyword evidence="4" id="KW-1185">Reference proteome</keyword>
<dbReference type="GO" id="GO:0006508">
    <property type="term" value="P:proteolysis"/>
    <property type="evidence" value="ECO:0007669"/>
    <property type="project" value="InterPro"/>
</dbReference>
<keyword evidence="3" id="KW-0645">Protease</keyword>
<sequence length="946" mass="105674">MYKPFALLAGLAFLQPAVAQQTPKKPLDHSVYDQWQSVANQKISQNGKYVLFQVKPQQGDGTLYLKTATNETLRQVSRGDSAQFTADSKFAVFSIRPQYHVVRQAKIKKKKPADMPKDSLGVYTVAGNKLVKYPNVKSFQLAEDAAVLAFLGERLPVKDAAKKVPTDTIKKLTDQLLEAKKEGAPLTVVSLLTGKTSTFDFVTEYQVSKPGNKVGFAVVAPKGNKDVKSGLYVLDVASGTAKLVSASKGVYKNIAFDEAGKQVAFTAEKHPEKALVKPFSLYYSDLGADSARVLLKPGATPLRKGWSPSGFGKVSFSKNGEKLFFGTAPDPIPQDTTIVDFETAKLDIWNYKDDYLQPMQLKTLKKDLQRNYLAVIYPRKDGKFVQLEDEYLRDSFLPENTNAEYILAVTDTGKRVSMQWEGTTLKQAYLVSTVSGERVAVNPKAAKSRFQMSPDGKYVTWYDYVGKNWFAYAVDGRKTVNLTGKLNVSFTDEENDSPDDPQPYGLAAWTKDDAAVLLYDRYDIWKVDPKTGAAVNFTNGVGRSTKQIFRYTIPVEKKKFIEPKDELLLLVQNETTKQWGYSRKGISSLKAPEALVMAPFGYSNLMQAKKGDAFIYTKSNVSASPDLYVSRDLKKEIKLSSINAQQKDYNWFTADLVHWTTPKGYKATGVLYKPENFDPAKKYPMVVYFYEKLSDGLYKYTAPAPTPSRLDIAMFASNGYLVFTPDISYTIGEPGPSAVEFINSGVEDLKKNSWVDAAHIGLQGQSWGGYQVAYLITQTNMYAAAWAGAPVVNMTSAYGGIRWESGMSRQFQYEHTQSRIGGTLWDQTDRYIRNSPLFQLPKVQTPVVIMSNDADGAVPWYQGIEMFTDLRRLGKPVWLLQYNGEAHNLVKRENRKDISVRELQFFDHYLKGAPAPVWLERGVPAVEKGRNWGLETTTSSAVKTTP</sequence>
<feature type="signal peptide" evidence="1">
    <location>
        <begin position="1"/>
        <end position="19"/>
    </location>
</feature>
<evidence type="ECO:0000313" key="4">
    <source>
        <dbReference type="Proteomes" id="UP000228535"/>
    </source>
</evidence>
<dbReference type="InterPro" id="IPR029058">
    <property type="entry name" value="AB_hydrolase_fold"/>
</dbReference>
<dbReference type="InterPro" id="IPR001375">
    <property type="entry name" value="Peptidase_S9_cat"/>
</dbReference>
<dbReference type="GO" id="GO:0004177">
    <property type="term" value="F:aminopeptidase activity"/>
    <property type="evidence" value="ECO:0007669"/>
    <property type="project" value="UniProtKB-KW"/>
</dbReference>
<accession>A0A2M9B515</accession>
<keyword evidence="1" id="KW-0732">Signal</keyword>
<dbReference type="PANTHER" id="PTHR11731:SF193">
    <property type="entry name" value="DIPEPTIDYL PEPTIDASE 9"/>
    <property type="match status" value="1"/>
</dbReference>
<evidence type="ECO:0000259" key="2">
    <source>
        <dbReference type="Pfam" id="PF00326"/>
    </source>
</evidence>
<feature type="chain" id="PRO_5014708798" evidence="1">
    <location>
        <begin position="20"/>
        <end position="946"/>
    </location>
</feature>
<dbReference type="RefSeq" id="WP_100337949.1">
    <property type="nucleotide sequence ID" value="NZ_PGFA01000003.1"/>
</dbReference>
<name>A0A2M9B515_9BACT</name>
<keyword evidence="3" id="KW-0378">Hydrolase</keyword>
<organism evidence="3 4">
    <name type="scientific">Hymenobacter chitinivorans DSM 11115</name>
    <dbReference type="NCBI Taxonomy" id="1121954"/>
    <lineage>
        <taxon>Bacteria</taxon>
        <taxon>Pseudomonadati</taxon>
        <taxon>Bacteroidota</taxon>
        <taxon>Cytophagia</taxon>
        <taxon>Cytophagales</taxon>
        <taxon>Hymenobacteraceae</taxon>
        <taxon>Hymenobacter</taxon>
    </lineage>
</organism>
<comment type="caution">
    <text evidence="3">The sequence shown here is derived from an EMBL/GenBank/DDBJ whole genome shotgun (WGS) entry which is preliminary data.</text>
</comment>
<gene>
    <name evidence="3" type="ORF">CLV45_3698</name>
</gene>
<dbReference type="Gene3D" id="3.40.50.1820">
    <property type="entry name" value="alpha/beta hydrolase"/>
    <property type="match status" value="1"/>
</dbReference>
<dbReference type="EMBL" id="PGFA01000003">
    <property type="protein sequence ID" value="PJJ53040.1"/>
    <property type="molecule type" value="Genomic_DNA"/>
</dbReference>
<evidence type="ECO:0000313" key="3">
    <source>
        <dbReference type="EMBL" id="PJJ53040.1"/>
    </source>
</evidence>